<dbReference type="GO" id="GO:0005524">
    <property type="term" value="F:ATP binding"/>
    <property type="evidence" value="ECO:0007669"/>
    <property type="project" value="UniProtKB-KW"/>
</dbReference>
<dbReference type="FunFam" id="3.40.50.12780:FF:000003">
    <property type="entry name" value="Long-chain-fatty-acid--CoA ligase FadD"/>
    <property type="match status" value="1"/>
</dbReference>
<comment type="pathway">
    <text evidence="3">Lipid metabolism; fatty acid beta-oxidation.</text>
</comment>
<dbReference type="PROSITE" id="PS00455">
    <property type="entry name" value="AMP_BINDING"/>
    <property type="match status" value="1"/>
</dbReference>
<dbReference type="FunFam" id="3.30.300.30:FF:000006">
    <property type="entry name" value="Long-chain-fatty-acid--CoA ligase FadD"/>
    <property type="match status" value="1"/>
</dbReference>
<proteinExistence type="inferred from homology"/>
<evidence type="ECO:0000259" key="16">
    <source>
        <dbReference type="Pfam" id="PF13193"/>
    </source>
</evidence>
<evidence type="ECO:0000256" key="5">
    <source>
        <dbReference type="ARBA" id="ARBA00022598"/>
    </source>
</evidence>
<dbReference type="Gene3D" id="3.40.50.980">
    <property type="match status" value="2"/>
</dbReference>
<evidence type="ECO:0000313" key="19">
    <source>
        <dbReference type="Proteomes" id="UP000063953"/>
    </source>
</evidence>
<keyword evidence="6" id="KW-0547">Nucleotide-binding</keyword>
<feature type="domain" description="AMP-binding enzyme C-terminal" evidence="16">
    <location>
        <begin position="470"/>
        <end position="545"/>
    </location>
</feature>
<evidence type="ECO:0000256" key="9">
    <source>
        <dbReference type="ARBA" id="ARBA00022842"/>
    </source>
</evidence>
<dbReference type="InterPro" id="IPR045851">
    <property type="entry name" value="AMP-bd_C_sf"/>
</dbReference>
<sequence length="563" mass="62275">MIESFWKDKYPEGIPTEINAEEYPNIQAVMLESCRRFANNPAFTNLGKQLTYGELYELSGHFASWIQNHTDLKPGDRIAILLPNLLQYPIAVFGAMRAGLIVVNTNPLYTAREMEHQFTDSGATAIVCLANMAHLVEEVLPKTQIKQVVITEVGDMLSPLKRFLVNNVVKFVKKMVPAYHIANAISFNDTLKKGSAKAARNVDPDLNDVAVLQYTGGTTGVAKGAMLTHKNLIANMQQARVLMASNLEEGKETVVAPLPLYHIYAFTLHCMAMMITGNNNLLITNPRDLPSMIKDLKKFSFSGFVGLNTLFVALCNNEKFRQLDFSRLKLTLSGGMALQIATAERWTELTGSKICEGYGMTETSPIVSVNPIQAIKLGTIGIPAPSTLCKIIDEEGVELPLGEAGELCVKGPQVMKGYWQREEATKEVLSDDGWLRTGDIALIQEDGYMRIVDRKKDMIVVSGFNVYPNELEDVLAKIPGVLQSAAIGIPSDKTGEKVKVFLALKPGVTLTKDEVVKHMRANLTGYKVAREIEFRDELPTTNVGKILRRELRDEELKKIQAAS</sequence>
<protein>
    <recommendedName>
        <fullName evidence="13">Long-chain-fatty-acid--CoA ligase</fullName>
        <ecNumber evidence="12">6.2.1.3</ecNumber>
    </recommendedName>
    <alternativeName>
        <fullName evidence="14">Long-chain acyl-CoA synthetase</fullName>
    </alternativeName>
</protein>
<dbReference type="AlphaFoldDB" id="A0A0K1XG64"/>
<keyword evidence="10" id="KW-0443">Lipid metabolism</keyword>
<keyword evidence="9" id="KW-0460">Magnesium</keyword>
<dbReference type="EMBL" id="JACANB010000007">
    <property type="protein sequence ID" value="MDM1697000.1"/>
    <property type="molecule type" value="Genomic_DNA"/>
</dbReference>
<dbReference type="Gene3D" id="3.30.300.30">
    <property type="match status" value="1"/>
</dbReference>
<evidence type="ECO:0000256" key="3">
    <source>
        <dbReference type="ARBA" id="ARBA00005005"/>
    </source>
</evidence>
<dbReference type="STRING" id="1697053.AKN87_01290"/>
<evidence type="ECO:0000256" key="1">
    <source>
        <dbReference type="ARBA" id="ARBA00001946"/>
    </source>
</evidence>
<dbReference type="CDD" id="cd05936">
    <property type="entry name" value="FC-FACS_FadD_like"/>
    <property type="match status" value="1"/>
</dbReference>
<dbReference type="Pfam" id="PF13193">
    <property type="entry name" value="AMP-binding_C"/>
    <property type="match status" value="1"/>
</dbReference>
<dbReference type="Gene3D" id="2.30.38.10">
    <property type="entry name" value="Luciferase, Domain 3"/>
    <property type="match status" value="1"/>
</dbReference>
<comment type="subcellular location">
    <subcellularLocation>
        <location evidence="2">Membrane</location>
        <topology evidence="2">Peripheral membrane protein</topology>
    </subcellularLocation>
</comment>
<evidence type="ECO:0000256" key="11">
    <source>
        <dbReference type="ARBA" id="ARBA00023136"/>
    </source>
</evidence>
<organism evidence="17 19">
    <name type="scientific">Thiopseudomonas alkaliphila</name>
    <dbReference type="NCBI Taxonomy" id="1697053"/>
    <lineage>
        <taxon>Bacteria</taxon>
        <taxon>Pseudomonadati</taxon>
        <taxon>Pseudomonadota</taxon>
        <taxon>Gammaproteobacteria</taxon>
        <taxon>Pseudomonadales</taxon>
        <taxon>Pseudomonadaceae</taxon>
        <taxon>Thiopseudomonas</taxon>
    </lineage>
</organism>
<name>A0A0K1XG64_9GAMM</name>
<dbReference type="EMBL" id="CP012365">
    <property type="protein sequence ID" value="AKX60390.1"/>
    <property type="molecule type" value="Genomic_DNA"/>
</dbReference>
<dbReference type="InterPro" id="IPR000873">
    <property type="entry name" value="AMP-dep_synth/lig_dom"/>
</dbReference>
<dbReference type="GO" id="GO:0004467">
    <property type="term" value="F:long-chain fatty acid-CoA ligase activity"/>
    <property type="evidence" value="ECO:0007669"/>
    <property type="project" value="UniProtKB-EC"/>
</dbReference>
<dbReference type="SUPFAM" id="SSF56801">
    <property type="entry name" value="Acetyl-CoA synthetase-like"/>
    <property type="match status" value="1"/>
</dbReference>
<dbReference type="RefSeq" id="WP_053101690.1">
    <property type="nucleotide sequence ID" value="NZ_CP012365.1"/>
</dbReference>
<reference evidence="18" key="3">
    <citation type="journal article" date="2022" name="Sci. Total Environ.">
        <title>Prevalence, transmission, and molecular epidemiology of tet(X)-positive bacteria among humans, animals, and environmental niches in China: An epidemiological, and genomic-based study.</title>
        <authorList>
            <person name="Dong N."/>
            <person name="Zeng Y."/>
            <person name="Cai C."/>
            <person name="Sun C."/>
            <person name="Lu J."/>
            <person name="Liu C."/>
            <person name="Zhou H."/>
            <person name="Sun Q."/>
            <person name="Shu L."/>
            <person name="Wang H."/>
            <person name="Wang Y."/>
            <person name="Wang S."/>
            <person name="Wu C."/>
            <person name="Chan E.W."/>
            <person name="Chen G."/>
            <person name="Shen Z."/>
            <person name="Chen S."/>
            <person name="Zhang R."/>
        </authorList>
    </citation>
    <scope>NUCLEOTIDE SEQUENCE</scope>
    <source>
        <strain evidence="18">DF46-2-2</strain>
    </source>
</reference>
<accession>A0A0K1XG64</accession>
<evidence type="ECO:0000256" key="13">
    <source>
        <dbReference type="ARBA" id="ARBA00039545"/>
    </source>
</evidence>
<dbReference type="InterPro" id="IPR020845">
    <property type="entry name" value="AMP-binding_CS"/>
</dbReference>
<evidence type="ECO:0000256" key="14">
    <source>
        <dbReference type="ARBA" id="ARBA00042773"/>
    </source>
</evidence>
<evidence type="ECO:0000256" key="10">
    <source>
        <dbReference type="ARBA" id="ARBA00023098"/>
    </source>
</evidence>
<dbReference type="PANTHER" id="PTHR43767:SF8">
    <property type="entry name" value="LONG-CHAIN-FATTY-ACID--COA LIGASE"/>
    <property type="match status" value="1"/>
</dbReference>
<evidence type="ECO:0000313" key="17">
    <source>
        <dbReference type="EMBL" id="AKX60390.1"/>
    </source>
</evidence>
<keyword evidence="19" id="KW-1185">Reference proteome</keyword>
<keyword evidence="8" id="KW-0067">ATP-binding</keyword>
<dbReference type="Proteomes" id="UP000063953">
    <property type="component" value="Chromosome"/>
</dbReference>
<evidence type="ECO:0000256" key="4">
    <source>
        <dbReference type="ARBA" id="ARBA00006432"/>
    </source>
</evidence>
<reference evidence="18" key="2">
    <citation type="submission" date="2020-06" db="EMBL/GenBank/DDBJ databases">
        <authorList>
            <person name="Dong N."/>
        </authorList>
    </citation>
    <scope>NUCLEOTIDE SEQUENCE</scope>
    <source>
        <strain evidence="18">DF46-2-2</strain>
    </source>
</reference>
<comment type="similarity">
    <text evidence="4">Belongs to the ATP-dependent AMP-binding enzyme family.</text>
</comment>
<evidence type="ECO:0000259" key="15">
    <source>
        <dbReference type="Pfam" id="PF00501"/>
    </source>
</evidence>
<dbReference type="GO" id="GO:0016020">
    <property type="term" value="C:membrane"/>
    <property type="evidence" value="ECO:0007669"/>
    <property type="project" value="UniProtKB-SubCell"/>
</dbReference>
<dbReference type="PANTHER" id="PTHR43767">
    <property type="entry name" value="LONG-CHAIN-FATTY-ACID--COA LIGASE"/>
    <property type="match status" value="1"/>
</dbReference>
<feature type="domain" description="AMP-dependent synthetase/ligase" evidence="15">
    <location>
        <begin position="32"/>
        <end position="419"/>
    </location>
</feature>
<evidence type="ECO:0000256" key="6">
    <source>
        <dbReference type="ARBA" id="ARBA00022741"/>
    </source>
</evidence>
<evidence type="ECO:0000256" key="12">
    <source>
        <dbReference type="ARBA" id="ARBA00026121"/>
    </source>
</evidence>
<reference evidence="17 19" key="1">
    <citation type="journal article" date="2015" name="Genome Announc.">
        <title>Genome Sequences of Oblitimonas alkaliphila gen. nov. sp. nov. (Proposed), a Novel Bacterium of the Pseudomonadaceae Family.</title>
        <authorList>
            <person name="Lauer A.C."/>
            <person name="Nicholson A.C."/>
            <person name="Humrighouse B.W."/>
            <person name="Emery B."/>
            <person name="Drobish A."/>
            <person name="Juieng P."/>
            <person name="Loparev V."/>
            <person name="McQuiston J.R."/>
        </authorList>
    </citation>
    <scope>NUCLEOTIDE SEQUENCE [LARGE SCALE GENOMIC DNA]</scope>
    <source>
        <strain evidence="17 19">E5571</strain>
    </source>
</reference>
<evidence type="ECO:0000256" key="7">
    <source>
        <dbReference type="ARBA" id="ARBA00022832"/>
    </source>
</evidence>
<dbReference type="EC" id="6.2.1.3" evidence="12"/>
<dbReference type="InterPro" id="IPR050237">
    <property type="entry name" value="ATP-dep_AMP-bd_enzyme"/>
</dbReference>
<gene>
    <name evidence="17" type="ORF">AKN88_10945</name>
    <name evidence="18" type="ORF">HX099_10070</name>
</gene>
<keyword evidence="5 17" id="KW-0436">Ligase</keyword>
<evidence type="ECO:0000256" key="8">
    <source>
        <dbReference type="ARBA" id="ARBA00022840"/>
    </source>
</evidence>
<evidence type="ECO:0000256" key="2">
    <source>
        <dbReference type="ARBA" id="ARBA00004170"/>
    </source>
</evidence>
<dbReference type="NCBIfam" id="NF004229">
    <property type="entry name" value="PRK05677.1"/>
    <property type="match status" value="1"/>
</dbReference>
<comment type="cofactor">
    <cofactor evidence="1">
        <name>Mg(2+)</name>
        <dbReference type="ChEBI" id="CHEBI:18420"/>
    </cofactor>
</comment>
<keyword evidence="11" id="KW-0472">Membrane</keyword>
<dbReference type="PATRIC" id="fig|1698449.3.peg.2206"/>
<dbReference type="InterPro" id="IPR025110">
    <property type="entry name" value="AMP-bd_C"/>
</dbReference>
<dbReference type="Proteomes" id="UP001173465">
    <property type="component" value="Unassembled WGS sequence"/>
</dbReference>
<keyword evidence="7" id="KW-0276">Fatty acid metabolism</keyword>
<evidence type="ECO:0000313" key="18">
    <source>
        <dbReference type="EMBL" id="MDM1697000.1"/>
    </source>
</evidence>
<dbReference type="Pfam" id="PF00501">
    <property type="entry name" value="AMP-binding"/>
    <property type="match status" value="1"/>
</dbReference>